<keyword evidence="2" id="KW-0812">Transmembrane</keyword>
<accession>A0A854QQB4</accession>
<sequence length="349" mass="39174">MDQKSVKDVAQELATKFVSLDKVEFDSAINQYFDANCKQISRLAEVQGVSRIKKLAALEAIVASDSHLIGNANYDPKDETIRFSWERTFKPPAIPSIIPLSHCANHQLEKFALKSTWDSQLHMNAARDEQGETKLYVTKVGPTKRRGTTWFEDILPFFLIRPIMSFFFILASDVYSVITRHPVAEESQLDASLSIVAELLGCDTSVDKGIAAKRIITWPVHFLFGLFSLFIISVQSSISFVHNTLRLDSNPIAQLVFVFEDYALRLMNIIYLSVRHIVLSSVNVAENTAKAYGVPADEYHELAERKVGEVVKWLGRVNDRAQSSGNESLQTHRNPQEPGAPSYAEAVKE</sequence>
<organism evidence="3 4">
    <name type="scientific">Cryptococcus neoformans Tu259-1</name>
    <dbReference type="NCBI Taxonomy" id="1230072"/>
    <lineage>
        <taxon>Eukaryota</taxon>
        <taxon>Fungi</taxon>
        <taxon>Dikarya</taxon>
        <taxon>Basidiomycota</taxon>
        <taxon>Agaricomycotina</taxon>
        <taxon>Tremellomycetes</taxon>
        <taxon>Tremellales</taxon>
        <taxon>Cryptococcaceae</taxon>
        <taxon>Cryptococcus</taxon>
        <taxon>Cryptococcus neoformans species complex</taxon>
    </lineage>
</organism>
<feature type="compositionally biased region" description="Polar residues" evidence="1">
    <location>
        <begin position="321"/>
        <end position="333"/>
    </location>
</feature>
<dbReference type="EMBL" id="AMKT01000010">
    <property type="protein sequence ID" value="OXG28847.1"/>
    <property type="molecule type" value="Genomic_DNA"/>
</dbReference>
<keyword evidence="2" id="KW-1133">Transmembrane helix</keyword>
<dbReference type="AlphaFoldDB" id="A0A854QQB4"/>
<feature type="transmembrane region" description="Helical" evidence="2">
    <location>
        <begin position="154"/>
        <end position="178"/>
    </location>
</feature>
<protein>
    <submittedName>
        <fullName evidence="3">Uncharacterized protein</fullName>
    </submittedName>
</protein>
<dbReference type="OrthoDB" id="2588950at2759"/>
<evidence type="ECO:0000313" key="3">
    <source>
        <dbReference type="EMBL" id="OXG28847.1"/>
    </source>
</evidence>
<evidence type="ECO:0000256" key="2">
    <source>
        <dbReference type="SAM" id="Phobius"/>
    </source>
</evidence>
<feature type="region of interest" description="Disordered" evidence="1">
    <location>
        <begin position="321"/>
        <end position="349"/>
    </location>
</feature>
<evidence type="ECO:0000313" key="4">
    <source>
        <dbReference type="Proteomes" id="UP000199727"/>
    </source>
</evidence>
<gene>
    <name evidence="3" type="ORF">C361_00499</name>
</gene>
<reference evidence="3 4" key="1">
    <citation type="submission" date="2017-06" db="EMBL/GenBank/DDBJ databases">
        <title>Global population genomics of the pathogenic fungus Cryptococcus neoformans var. grubii.</title>
        <authorList>
            <person name="Cuomo C."/>
            <person name="Litvintseva A."/>
            <person name="Chen Y."/>
            <person name="Young S."/>
            <person name="Zeng Q."/>
            <person name="Chapman S."/>
            <person name="Gujja S."/>
            <person name="Saif S."/>
            <person name="Birren B."/>
        </authorList>
    </citation>
    <scope>NUCLEOTIDE SEQUENCE [LARGE SCALE GENOMIC DNA]</scope>
    <source>
        <strain evidence="3 4">Tu259-1</strain>
    </source>
</reference>
<proteinExistence type="predicted"/>
<name>A0A854QQB4_CRYNE</name>
<keyword evidence="2" id="KW-0472">Membrane</keyword>
<feature type="transmembrane region" description="Helical" evidence="2">
    <location>
        <begin position="222"/>
        <end position="241"/>
    </location>
</feature>
<comment type="caution">
    <text evidence="3">The sequence shown here is derived from an EMBL/GenBank/DDBJ whole genome shotgun (WGS) entry which is preliminary data.</text>
</comment>
<dbReference type="Proteomes" id="UP000199727">
    <property type="component" value="Unassembled WGS sequence"/>
</dbReference>
<evidence type="ECO:0000256" key="1">
    <source>
        <dbReference type="SAM" id="MobiDB-lite"/>
    </source>
</evidence>